<dbReference type="OrthoDB" id="9996127at2759"/>
<accession>A0A8S1C0X4</accession>
<gene>
    <name evidence="1" type="ORF">CLODIP_2_CD05574</name>
</gene>
<dbReference type="InterPro" id="IPR028994">
    <property type="entry name" value="Integrin_alpha_N"/>
</dbReference>
<comment type="caution">
    <text evidence="1">The sequence shown here is derived from an EMBL/GenBank/DDBJ whole genome shotgun (WGS) entry which is preliminary data.</text>
</comment>
<dbReference type="InterPro" id="IPR031793">
    <property type="entry name" value="KICSTOR_ITFG2"/>
</dbReference>
<dbReference type="Proteomes" id="UP000494165">
    <property type="component" value="Unassembled WGS sequence"/>
</dbReference>
<reference evidence="1 2" key="1">
    <citation type="submission" date="2020-04" db="EMBL/GenBank/DDBJ databases">
        <authorList>
            <person name="Alioto T."/>
            <person name="Alioto T."/>
            <person name="Gomez Garrido J."/>
        </authorList>
    </citation>
    <scope>NUCLEOTIDE SEQUENCE [LARGE SCALE GENOMIC DNA]</scope>
</reference>
<name>A0A8S1C0X4_9INSE</name>
<dbReference type="AlphaFoldDB" id="A0A8S1C0X4"/>
<dbReference type="PANTHER" id="PTHR16317:SF1">
    <property type="entry name" value="KICSTOR COMPLEX PROTEIN ITFG2"/>
    <property type="match status" value="1"/>
</dbReference>
<dbReference type="EMBL" id="CADEPI010000021">
    <property type="protein sequence ID" value="CAB3365517.1"/>
    <property type="molecule type" value="Genomic_DNA"/>
</dbReference>
<protein>
    <recommendedName>
        <fullName evidence="3">Integrin alpha FG-GAP repeat containing 2</fullName>
    </recommendedName>
</protein>
<dbReference type="SUPFAM" id="SSF69318">
    <property type="entry name" value="Integrin alpha N-terminal domain"/>
    <property type="match status" value="1"/>
</dbReference>
<keyword evidence="2" id="KW-1185">Reference proteome</keyword>
<evidence type="ECO:0008006" key="3">
    <source>
        <dbReference type="Google" id="ProtNLM"/>
    </source>
</evidence>
<dbReference type="Pfam" id="PF15907">
    <property type="entry name" value="Itfg2"/>
    <property type="match status" value="1"/>
</dbReference>
<organism evidence="1 2">
    <name type="scientific">Cloeon dipterum</name>
    <dbReference type="NCBI Taxonomy" id="197152"/>
    <lineage>
        <taxon>Eukaryota</taxon>
        <taxon>Metazoa</taxon>
        <taxon>Ecdysozoa</taxon>
        <taxon>Arthropoda</taxon>
        <taxon>Hexapoda</taxon>
        <taxon>Insecta</taxon>
        <taxon>Pterygota</taxon>
        <taxon>Palaeoptera</taxon>
        <taxon>Ephemeroptera</taxon>
        <taxon>Pisciforma</taxon>
        <taxon>Baetidae</taxon>
        <taxon>Cloeon</taxon>
    </lineage>
</organism>
<sequence>MQGPVLKNALTFGDVDGDGEVELVVGNESGELCIFKDSSNPSKPWYQTTGLKMISAIGVGKLIEEAKNTLVVVSGDGWCHLLLPGAAPSCPPDVALGCDNNMHVAHIQCIPPNTHCLFLGDIDGDGQIELVVGLTDRVIRSYRWQRDPASTVPGEGKLVSLNKWEAASQVSSVSLGREIGGQPSILVSQPGGTLLKIMCTTNQYAALDNSLDEAVSTSKINQCTLSSNRSNKSVSVSTEIVGMIQTAKSTGDKGSPYAVAVTDGNLLLAQDDNILWSMQLNKQLFCITKLDITGDGNDEIVVCSWDGQTYVLGQDSISVRFQFEESVAAFTAGLFGKNSRPCFAYSTFNEKLVLFPNIEIQHLQARTVGHFMCTKFPNLSKEERRLLVQKSLYGVKK</sequence>
<dbReference type="GO" id="GO:0032006">
    <property type="term" value="P:regulation of TOR signaling"/>
    <property type="evidence" value="ECO:0007669"/>
    <property type="project" value="TreeGrafter"/>
</dbReference>
<evidence type="ECO:0000313" key="1">
    <source>
        <dbReference type="EMBL" id="CAB3365517.1"/>
    </source>
</evidence>
<proteinExistence type="predicted"/>
<dbReference type="PANTHER" id="PTHR16317">
    <property type="entry name" value="INTEGRIN ALPHA REPEAT DOMAIN-CONTAINING"/>
    <property type="match status" value="1"/>
</dbReference>
<evidence type="ECO:0000313" key="2">
    <source>
        <dbReference type="Proteomes" id="UP000494165"/>
    </source>
</evidence>